<keyword evidence="4 10" id="KW-0812">Transmembrane</keyword>
<evidence type="ECO:0000256" key="4">
    <source>
        <dbReference type="ARBA" id="ARBA00022692"/>
    </source>
</evidence>
<evidence type="ECO:0000256" key="5">
    <source>
        <dbReference type="ARBA" id="ARBA00022729"/>
    </source>
</evidence>
<keyword evidence="9 10" id="KW-0998">Cell outer membrane</keyword>
<evidence type="ECO:0000313" key="12">
    <source>
        <dbReference type="Proteomes" id="UP000199205"/>
    </source>
</evidence>
<protein>
    <recommendedName>
        <fullName evidence="10">Porin</fullName>
    </recommendedName>
</protein>
<evidence type="ECO:0000256" key="10">
    <source>
        <dbReference type="RuleBase" id="RU364005"/>
    </source>
</evidence>
<proteinExistence type="inferred from homology"/>
<comment type="function">
    <text evidence="10">Forms passive diffusion pores that allow small molecular weight hydrophilic materials across the outer membrane.</text>
</comment>
<dbReference type="GO" id="GO:0015288">
    <property type="term" value="F:porin activity"/>
    <property type="evidence" value="ECO:0007669"/>
    <property type="project" value="UniProtKB-KW"/>
</dbReference>
<dbReference type="InterPro" id="IPR003684">
    <property type="entry name" value="Porin_alphabac"/>
</dbReference>
<dbReference type="Pfam" id="PF02530">
    <property type="entry name" value="Porin_2"/>
    <property type="match status" value="1"/>
</dbReference>
<accession>A0A1C3UDM4</accession>
<reference evidence="11 12" key="1">
    <citation type="submission" date="2016-08" db="EMBL/GenBank/DDBJ databases">
        <authorList>
            <person name="Seilhamer J.J."/>
        </authorList>
    </citation>
    <scope>NUCLEOTIDE SEQUENCE [LARGE SCALE GENOMIC DNA]</scope>
    <source>
        <strain evidence="11 12">P1-7</strain>
    </source>
</reference>
<evidence type="ECO:0000256" key="9">
    <source>
        <dbReference type="ARBA" id="ARBA00023237"/>
    </source>
</evidence>
<comment type="domain">
    <text evidence="10">Consists of 16-stranded beta-barrel sheets, with large surface-exposed loops, that form a transmembrane pore at the center of each barrel. The pore is partially ocluded by a peptide loop that folds into the pore lumen.</text>
</comment>
<evidence type="ECO:0000256" key="1">
    <source>
        <dbReference type="ARBA" id="ARBA00009521"/>
    </source>
</evidence>
<comment type="subcellular location">
    <subcellularLocation>
        <location evidence="10">Cell outer membrane</location>
        <topology evidence="10">Multi-pass membrane protein</topology>
    </subcellularLocation>
</comment>
<evidence type="ECO:0000256" key="8">
    <source>
        <dbReference type="ARBA" id="ARBA00023136"/>
    </source>
</evidence>
<name>A0A1C3UDM4_9HYPH</name>
<keyword evidence="5" id="KW-0732">Signal</keyword>
<keyword evidence="8 10" id="KW-0472">Membrane</keyword>
<evidence type="ECO:0000256" key="3">
    <source>
        <dbReference type="ARBA" id="ARBA00022452"/>
    </source>
</evidence>
<organism evidence="11 12">
    <name type="scientific">Rhizobium lusitanum</name>
    <dbReference type="NCBI Taxonomy" id="293958"/>
    <lineage>
        <taxon>Bacteria</taxon>
        <taxon>Pseudomonadati</taxon>
        <taxon>Pseudomonadota</taxon>
        <taxon>Alphaproteobacteria</taxon>
        <taxon>Hyphomicrobiales</taxon>
        <taxon>Rhizobiaceae</taxon>
        <taxon>Rhizobium/Agrobacterium group</taxon>
        <taxon>Rhizobium</taxon>
    </lineage>
</organism>
<keyword evidence="6 10" id="KW-0406">Ion transport</keyword>
<keyword evidence="2 10" id="KW-0813">Transport</keyword>
<dbReference type="EMBL" id="FMAF01000002">
    <property type="protein sequence ID" value="SCB13548.1"/>
    <property type="molecule type" value="Genomic_DNA"/>
</dbReference>
<keyword evidence="7 10" id="KW-0626">Porin</keyword>
<gene>
    <name evidence="11" type="ORF">GA0061101_102173</name>
</gene>
<dbReference type="AlphaFoldDB" id="A0A1C3UDM4"/>
<dbReference type="Proteomes" id="UP000199205">
    <property type="component" value="Unassembled WGS sequence"/>
</dbReference>
<evidence type="ECO:0000256" key="6">
    <source>
        <dbReference type="ARBA" id="ARBA00023065"/>
    </source>
</evidence>
<dbReference type="GO" id="GO:0009279">
    <property type="term" value="C:cell outer membrane"/>
    <property type="evidence" value="ECO:0007669"/>
    <property type="project" value="UniProtKB-SubCell"/>
</dbReference>
<evidence type="ECO:0000256" key="2">
    <source>
        <dbReference type="ARBA" id="ARBA00022448"/>
    </source>
</evidence>
<dbReference type="GO" id="GO:0046930">
    <property type="term" value="C:pore complex"/>
    <property type="evidence" value="ECO:0007669"/>
    <property type="project" value="UniProtKB-KW"/>
</dbReference>
<sequence length="166" mass="17508">MTDSQYNYYMGYAGNVINDDVIYDGPKELNQLTYKYDAGNGFTAIISLEDSNSSGDTSSYGGAWQTGKGNHYAPDVVLGAGYTTGAWSLRVIGGYDSVVEEGAVKARIDADFGAFKAFLMGGWNTDGDKLNKYAGSYLNSNRSACPTNGADCSWAIGPSGPAPAIS</sequence>
<keyword evidence="3 10" id="KW-1134">Transmembrane beta strand</keyword>
<evidence type="ECO:0000256" key="7">
    <source>
        <dbReference type="ARBA" id="ARBA00023114"/>
    </source>
</evidence>
<comment type="similarity">
    <text evidence="1 10">Belongs to the alphaproteobacteria porin family.</text>
</comment>
<evidence type="ECO:0000313" key="11">
    <source>
        <dbReference type="EMBL" id="SCB13548.1"/>
    </source>
</evidence>
<dbReference type="GO" id="GO:0006811">
    <property type="term" value="P:monoatomic ion transport"/>
    <property type="evidence" value="ECO:0007669"/>
    <property type="project" value="UniProtKB-KW"/>
</dbReference>